<dbReference type="AlphaFoldDB" id="A0A0A0F1R1"/>
<reference evidence="3 4" key="1">
    <citation type="submission" date="2013-08" db="EMBL/GenBank/DDBJ databases">
        <title>Genome sequencing of Lysobacter.</title>
        <authorList>
            <person name="Zhang S."/>
            <person name="Wang G."/>
        </authorList>
    </citation>
    <scope>NUCLEOTIDE SEQUENCE [LARGE SCALE GENOMIC DNA]</scope>
    <source>
        <strain evidence="3 4">GH1-9</strain>
    </source>
</reference>
<keyword evidence="1" id="KW-1133">Transmembrane helix</keyword>
<keyword evidence="1" id="KW-0472">Membrane</keyword>
<dbReference type="Proteomes" id="UP000029998">
    <property type="component" value="Unassembled WGS sequence"/>
</dbReference>
<feature type="chain" id="PRO_5001962757" evidence="2">
    <location>
        <begin position="24"/>
        <end position="63"/>
    </location>
</feature>
<accession>A0A0A0F1R1</accession>
<evidence type="ECO:0000313" key="4">
    <source>
        <dbReference type="Proteomes" id="UP000029998"/>
    </source>
</evidence>
<feature type="signal peptide" evidence="2">
    <location>
        <begin position="1"/>
        <end position="23"/>
    </location>
</feature>
<dbReference type="EMBL" id="AVPU01000001">
    <property type="protein sequence ID" value="KGM56253.1"/>
    <property type="molecule type" value="Genomic_DNA"/>
</dbReference>
<keyword evidence="1" id="KW-0812">Transmembrane</keyword>
<keyword evidence="4" id="KW-1185">Reference proteome</keyword>
<keyword evidence="2" id="KW-0732">Signal</keyword>
<comment type="caution">
    <text evidence="3">The sequence shown here is derived from an EMBL/GenBank/DDBJ whole genome shotgun (WGS) entry which is preliminary data.</text>
</comment>
<evidence type="ECO:0000313" key="3">
    <source>
        <dbReference type="EMBL" id="KGM56253.1"/>
    </source>
</evidence>
<gene>
    <name evidence="3" type="ORF">N800_08595</name>
</gene>
<evidence type="ECO:0000256" key="2">
    <source>
        <dbReference type="SAM" id="SignalP"/>
    </source>
</evidence>
<name>A0A0A0F1R1_9GAMM</name>
<feature type="transmembrane region" description="Helical" evidence="1">
    <location>
        <begin position="33"/>
        <end position="54"/>
    </location>
</feature>
<organism evidence="3 4">
    <name type="scientific">Lysobacter daejeonensis GH1-9</name>
    <dbReference type="NCBI Taxonomy" id="1385517"/>
    <lineage>
        <taxon>Bacteria</taxon>
        <taxon>Pseudomonadati</taxon>
        <taxon>Pseudomonadota</taxon>
        <taxon>Gammaproteobacteria</taxon>
        <taxon>Lysobacterales</taxon>
        <taxon>Lysobacteraceae</taxon>
        <taxon>Aerolutibacter</taxon>
    </lineage>
</organism>
<dbReference type="RefSeq" id="WP_036133474.1">
    <property type="nucleotide sequence ID" value="NZ_AVPU01000001.1"/>
</dbReference>
<protein>
    <submittedName>
        <fullName evidence="3">Uncharacterized protein</fullName>
    </submittedName>
</protein>
<sequence>MFQKTKMGLLALSLAMFSPFAFAAGESTDIIASFTAYKTEVLLVIVGFAVVLWAKRGGKLLNP</sequence>
<proteinExistence type="predicted"/>
<evidence type="ECO:0000256" key="1">
    <source>
        <dbReference type="SAM" id="Phobius"/>
    </source>
</evidence>